<feature type="region of interest" description="Disordered" evidence="1">
    <location>
        <begin position="1"/>
        <end position="134"/>
    </location>
</feature>
<evidence type="ECO:0000313" key="3">
    <source>
        <dbReference type="EMBL" id="GAA3034529.1"/>
    </source>
</evidence>
<dbReference type="RefSeq" id="WP_344904908.1">
    <property type="nucleotide sequence ID" value="NZ_BAAAWD010000022.1"/>
</dbReference>
<keyword evidence="4" id="KW-1185">Reference proteome</keyword>
<sequence length="330" mass="32951">MSKDFGSFPGGAAGDPGHGAPQQPYGPPGGQPYGQPGYGGGPGPQPYGQPGQQPYGQPGQPGQPGQQPYGQPGQPGQPGQQPYGQPGQQPYHQGGQGHPSYPGGQQPYQGDPSYGHAPPGYGTPQGPPSTGKTGKIKPGIGWIVGAWLVAALSVVVGIAGFAGGLSGAVDSAPKTSFVPGQETTVRLDPADKPALYVSTAGPTRFECSLTGGTGTPRLQKPAGRTTVSGANGISWELGLRIGVDKAGDYRMTCAADPAEGTTFGVGREFATGALVGGVVALFAVPGVGILLAIVVTIVVLVKRGNARKRQASAAASAAAGQWAAPGPYGR</sequence>
<evidence type="ECO:0000313" key="4">
    <source>
        <dbReference type="Proteomes" id="UP001499930"/>
    </source>
</evidence>
<feature type="compositionally biased region" description="Low complexity" evidence="1">
    <location>
        <begin position="46"/>
        <end position="93"/>
    </location>
</feature>
<evidence type="ECO:0000256" key="2">
    <source>
        <dbReference type="SAM" id="Phobius"/>
    </source>
</evidence>
<name>A0ABP6LC32_9ACTN</name>
<gene>
    <name evidence="3" type="ORF">GCM10017559_72600</name>
</gene>
<organism evidence="3 4">
    <name type="scientific">Streptosporangium longisporum</name>
    <dbReference type="NCBI Taxonomy" id="46187"/>
    <lineage>
        <taxon>Bacteria</taxon>
        <taxon>Bacillati</taxon>
        <taxon>Actinomycetota</taxon>
        <taxon>Actinomycetes</taxon>
        <taxon>Streptosporangiales</taxon>
        <taxon>Streptosporangiaceae</taxon>
        <taxon>Streptosporangium</taxon>
    </lineage>
</organism>
<dbReference type="Proteomes" id="UP001499930">
    <property type="component" value="Unassembled WGS sequence"/>
</dbReference>
<feature type="transmembrane region" description="Helical" evidence="2">
    <location>
        <begin position="140"/>
        <end position="162"/>
    </location>
</feature>
<keyword evidence="2" id="KW-0812">Transmembrane</keyword>
<proteinExistence type="predicted"/>
<feature type="compositionally biased region" description="Gly residues" evidence="1">
    <location>
        <begin position="8"/>
        <end position="17"/>
    </location>
</feature>
<comment type="caution">
    <text evidence="3">The sequence shown here is derived from an EMBL/GenBank/DDBJ whole genome shotgun (WGS) entry which is preliminary data.</text>
</comment>
<feature type="transmembrane region" description="Helical" evidence="2">
    <location>
        <begin position="273"/>
        <end position="301"/>
    </location>
</feature>
<reference evidence="4" key="1">
    <citation type="journal article" date="2019" name="Int. J. Syst. Evol. Microbiol.">
        <title>The Global Catalogue of Microorganisms (GCM) 10K type strain sequencing project: providing services to taxonomists for standard genome sequencing and annotation.</title>
        <authorList>
            <consortium name="The Broad Institute Genomics Platform"/>
            <consortium name="The Broad Institute Genome Sequencing Center for Infectious Disease"/>
            <person name="Wu L."/>
            <person name="Ma J."/>
        </authorList>
    </citation>
    <scope>NUCLEOTIDE SEQUENCE [LARGE SCALE GENOMIC DNA]</scope>
    <source>
        <strain evidence="4">JCM 3106</strain>
    </source>
</reference>
<dbReference type="EMBL" id="BAAAWD010000022">
    <property type="protein sequence ID" value="GAA3034529.1"/>
    <property type="molecule type" value="Genomic_DNA"/>
</dbReference>
<keyword evidence="2" id="KW-0472">Membrane</keyword>
<accession>A0ABP6LC32</accession>
<keyword evidence="2" id="KW-1133">Transmembrane helix</keyword>
<evidence type="ECO:0000256" key="1">
    <source>
        <dbReference type="SAM" id="MobiDB-lite"/>
    </source>
</evidence>
<protein>
    <recommendedName>
        <fullName evidence="5">Ig-like domain-containing protein</fullName>
    </recommendedName>
</protein>
<evidence type="ECO:0008006" key="5">
    <source>
        <dbReference type="Google" id="ProtNLM"/>
    </source>
</evidence>